<evidence type="ECO:0000256" key="1">
    <source>
        <dbReference type="ARBA" id="ARBA00022737"/>
    </source>
</evidence>
<evidence type="ECO:0000313" key="3">
    <source>
        <dbReference type="EMBL" id="TFK16799.1"/>
    </source>
</evidence>
<dbReference type="OrthoDB" id="5106486at2759"/>
<dbReference type="InterPro" id="IPR056884">
    <property type="entry name" value="NPHP3-like_N"/>
</dbReference>
<protein>
    <recommendedName>
        <fullName evidence="2">Nephrocystin 3-like N-terminal domain-containing protein</fullName>
    </recommendedName>
</protein>
<sequence length="190" mass="20534">MLCARLRLTVFGLIEDSRVGTHEALQRLLDPKGCSWNPLRICLDGTRTVHIQEISTWASDFAHSDMTLPASATVGSAARVMLVGGPAGSGKSALAHTICKDMDEKGILVSSFFFSQMGQNLTSEDFMAAFIRGLSGTNHQIRHRIGEILLEKPTMASASAITQFQGLVLPVLHLLPADRTFVVGIDALDE</sequence>
<keyword evidence="1" id="KW-0677">Repeat</keyword>
<feature type="domain" description="Nephrocystin 3-like N-terminal" evidence="2">
    <location>
        <begin position="76"/>
        <end position="190"/>
    </location>
</feature>
<organism evidence="3 4">
    <name type="scientific">Coprinopsis marcescibilis</name>
    <name type="common">Agaric fungus</name>
    <name type="synonym">Psathyrella marcescibilis</name>
    <dbReference type="NCBI Taxonomy" id="230819"/>
    <lineage>
        <taxon>Eukaryota</taxon>
        <taxon>Fungi</taxon>
        <taxon>Dikarya</taxon>
        <taxon>Basidiomycota</taxon>
        <taxon>Agaricomycotina</taxon>
        <taxon>Agaricomycetes</taxon>
        <taxon>Agaricomycetidae</taxon>
        <taxon>Agaricales</taxon>
        <taxon>Agaricineae</taxon>
        <taxon>Psathyrellaceae</taxon>
        <taxon>Coprinopsis</taxon>
    </lineage>
</organism>
<keyword evidence="4" id="KW-1185">Reference proteome</keyword>
<dbReference type="Proteomes" id="UP000307440">
    <property type="component" value="Unassembled WGS sequence"/>
</dbReference>
<reference evidence="3 4" key="1">
    <citation type="journal article" date="2019" name="Nat. Ecol. Evol.">
        <title>Megaphylogeny resolves global patterns of mushroom evolution.</title>
        <authorList>
            <person name="Varga T."/>
            <person name="Krizsan K."/>
            <person name="Foldi C."/>
            <person name="Dima B."/>
            <person name="Sanchez-Garcia M."/>
            <person name="Sanchez-Ramirez S."/>
            <person name="Szollosi G.J."/>
            <person name="Szarkandi J.G."/>
            <person name="Papp V."/>
            <person name="Albert L."/>
            <person name="Andreopoulos W."/>
            <person name="Angelini C."/>
            <person name="Antonin V."/>
            <person name="Barry K.W."/>
            <person name="Bougher N.L."/>
            <person name="Buchanan P."/>
            <person name="Buyck B."/>
            <person name="Bense V."/>
            <person name="Catcheside P."/>
            <person name="Chovatia M."/>
            <person name="Cooper J."/>
            <person name="Damon W."/>
            <person name="Desjardin D."/>
            <person name="Finy P."/>
            <person name="Geml J."/>
            <person name="Haridas S."/>
            <person name="Hughes K."/>
            <person name="Justo A."/>
            <person name="Karasinski D."/>
            <person name="Kautmanova I."/>
            <person name="Kiss B."/>
            <person name="Kocsube S."/>
            <person name="Kotiranta H."/>
            <person name="LaButti K.M."/>
            <person name="Lechner B.E."/>
            <person name="Liimatainen K."/>
            <person name="Lipzen A."/>
            <person name="Lukacs Z."/>
            <person name="Mihaltcheva S."/>
            <person name="Morgado L.N."/>
            <person name="Niskanen T."/>
            <person name="Noordeloos M.E."/>
            <person name="Ohm R.A."/>
            <person name="Ortiz-Santana B."/>
            <person name="Ovrebo C."/>
            <person name="Racz N."/>
            <person name="Riley R."/>
            <person name="Savchenko A."/>
            <person name="Shiryaev A."/>
            <person name="Soop K."/>
            <person name="Spirin V."/>
            <person name="Szebenyi C."/>
            <person name="Tomsovsky M."/>
            <person name="Tulloss R.E."/>
            <person name="Uehling J."/>
            <person name="Grigoriev I.V."/>
            <person name="Vagvolgyi C."/>
            <person name="Papp T."/>
            <person name="Martin F.M."/>
            <person name="Miettinen O."/>
            <person name="Hibbett D.S."/>
            <person name="Nagy L.G."/>
        </authorList>
    </citation>
    <scope>NUCLEOTIDE SEQUENCE [LARGE SCALE GENOMIC DNA]</scope>
    <source>
        <strain evidence="3 4">CBS 121175</strain>
    </source>
</reference>
<dbReference type="Pfam" id="PF24883">
    <property type="entry name" value="NPHP3_N"/>
    <property type="match status" value="1"/>
</dbReference>
<gene>
    <name evidence="3" type="ORF">FA15DRAFT_606365</name>
</gene>
<evidence type="ECO:0000313" key="4">
    <source>
        <dbReference type="Proteomes" id="UP000307440"/>
    </source>
</evidence>
<dbReference type="EMBL" id="ML210637">
    <property type="protein sequence ID" value="TFK16799.1"/>
    <property type="molecule type" value="Genomic_DNA"/>
</dbReference>
<dbReference type="STRING" id="230819.A0A5C3K9R7"/>
<proteinExistence type="predicted"/>
<dbReference type="SUPFAM" id="SSF52540">
    <property type="entry name" value="P-loop containing nucleoside triphosphate hydrolases"/>
    <property type="match status" value="1"/>
</dbReference>
<name>A0A5C3K9R7_COPMA</name>
<dbReference type="InterPro" id="IPR027417">
    <property type="entry name" value="P-loop_NTPase"/>
</dbReference>
<evidence type="ECO:0000259" key="2">
    <source>
        <dbReference type="Pfam" id="PF24883"/>
    </source>
</evidence>
<feature type="non-terminal residue" evidence="3">
    <location>
        <position position="190"/>
    </location>
</feature>
<dbReference type="Gene3D" id="3.40.50.300">
    <property type="entry name" value="P-loop containing nucleotide triphosphate hydrolases"/>
    <property type="match status" value="1"/>
</dbReference>
<dbReference type="AlphaFoldDB" id="A0A5C3K9R7"/>
<accession>A0A5C3K9R7</accession>